<feature type="region of interest" description="Disordered" evidence="1">
    <location>
        <begin position="1"/>
        <end position="58"/>
    </location>
</feature>
<dbReference type="EMBL" id="JAUFRC010000001">
    <property type="protein sequence ID" value="MDN3711127.1"/>
    <property type="molecule type" value="Genomic_DNA"/>
</dbReference>
<gene>
    <name evidence="2" type="ORF">QWZ10_03575</name>
</gene>
<feature type="compositionally biased region" description="Polar residues" evidence="1">
    <location>
        <begin position="32"/>
        <end position="42"/>
    </location>
</feature>
<organism evidence="2 3">
    <name type="scientific">Paracoccus cavernae</name>
    <dbReference type="NCBI Taxonomy" id="1571207"/>
    <lineage>
        <taxon>Bacteria</taxon>
        <taxon>Pseudomonadati</taxon>
        <taxon>Pseudomonadota</taxon>
        <taxon>Alphaproteobacteria</taxon>
        <taxon>Rhodobacterales</taxon>
        <taxon>Paracoccaceae</taxon>
        <taxon>Paracoccus</taxon>
    </lineage>
</organism>
<reference evidence="3" key="1">
    <citation type="journal article" date="2019" name="Int. J. Syst. Evol. Microbiol.">
        <title>The Global Catalogue of Microorganisms (GCM) 10K type strain sequencing project: providing services to taxonomists for standard genome sequencing and annotation.</title>
        <authorList>
            <consortium name="The Broad Institute Genomics Platform"/>
            <consortium name="The Broad Institute Genome Sequencing Center for Infectious Disease"/>
            <person name="Wu L."/>
            <person name="Ma J."/>
        </authorList>
    </citation>
    <scope>NUCLEOTIDE SEQUENCE [LARGE SCALE GENOMIC DNA]</scope>
    <source>
        <strain evidence="3">CECT 8482</strain>
    </source>
</reference>
<dbReference type="Proteomes" id="UP001243846">
    <property type="component" value="Unassembled WGS sequence"/>
</dbReference>
<name>A0ABT8D6T9_9RHOB</name>
<evidence type="ECO:0000256" key="1">
    <source>
        <dbReference type="SAM" id="MobiDB-lite"/>
    </source>
</evidence>
<evidence type="ECO:0000313" key="3">
    <source>
        <dbReference type="Proteomes" id="UP001243846"/>
    </source>
</evidence>
<feature type="compositionally biased region" description="Basic and acidic residues" evidence="1">
    <location>
        <begin position="7"/>
        <end position="30"/>
    </location>
</feature>
<comment type="caution">
    <text evidence="2">The sequence shown here is derived from an EMBL/GenBank/DDBJ whole genome shotgun (WGS) entry which is preliminary data.</text>
</comment>
<keyword evidence="3" id="KW-1185">Reference proteome</keyword>
<protein>
    <submittedName>
        <fullName evidence="2">Uncharacterized protein</fullName>
    </submittedName>
</protein>
<sequence>MGFRVETVGDKVVEDPRDRQVARDQRRADQKGGQSQQAQSDRSTGRRRAIAQAAALRT</sequence>
<proteinExistence type="predicted"/>
<evidence type="ECO:0000313" key="2">
    <source>
        <dbReference type="EMBL" id="MDN3711127.1"/>
    </source>
</evidence>
<dbReference type="RefSeq" id="WP_377785999.1">
    <property type="nucleotide sequence ID" value="NZ_JBHUOC010000001.1"/>
</dbReference>
<accession>A0ABT8D6T9</accession>